<dbReference type="InterPro" id="IPR000668">
    <property type="entry name" value="Peptidase_C1A_C"/>
</dbReference>
<dbReference type="PANTHER" id="PTHR48225">
    <property type="entry name" value="HORMA DOMAIN-CONTAINING PROTEIN 1"/>
    <property type="match status" value="1"/>
</dbReference>
<proteinExistence type="predicted"/>
<dbReference type="InterPro" id="IPR000571">
    <property type="entry name" value="Znf_CCCH"/>
</dbReference>
<evidence type="ECO:0000313" key="8">
    <source>
        <dbReference type="Proteomes" id="UP001642260"/>
    </source>
</evidence>
<dbReference type="InterPro" id="IPR038765">
    <property type="entry name" value="Papain-like_cys_pep_sf"/>
</dbReference>
<organism evidence="7 8">
    <name type="scientific">Eruca vesicaria subsp. sativa</name>
    <name type="common">Garden rocket</name>
    <name type="synonym">Eruca sativa</name>
    <dbReference type="NCBI Taxonomy" id="29727"/>
    <lineage>
        <taxon>Eukaryota</taxon>
        <taxon>Viridiplantae</taxon>
        <taxon>Streptophyta</taxon>
        <taxon>Embryophyta</taxon>
        <taxon>Tracheophyta</taxon>
        <taxon>Spermatophyta</taxon>
        <taxon>Magnoliopsida</taxon>
        <taxon>eudicotyledons</taxon>
        <taxon>Gunneridae</taxon>
        <taxon>Pentapetalae</taxon>
        <taxon>rosids</taxon>
        <taxon>malvids</taxon>
        <taxon>Brassicales</taxon>
        <taxon>Brassicaceae</taxon>
        <taxon>Brassiceae</taxon>
        <taxon>Eruca</taxon>
    </lineage>
</organism>
<dbReference type="Gene3D" id="3.90.70.10">
    <property type="entry name" value="Cysteine proteinases"/>
    <property type="match status" value="1"/>
</dbReference>
<feature type="domain" description="C3H1-type" evidence="6">
    <location>
        <begin position="414"/>
        <end position="440"/>
    </location>
</feature>
<evidence type="ECO:0000256" key="2">
    <source>
        <dbReference type="ARBA" id="ARBA00022771"/>
    </source>
</evidence>
<reference evidence="7 8" key="1">
    <citation type="submission" date="2022-03" db="EMBL/GenBank/DDBJ databases">
        <authorList>
            <person name="Macdonald S."/>
            <person name="Ahmed S."/>
            <person name="Newling K."/>
        </authorList>
    </citation>
    <scope>NUCLEOTIDE SEQUENCE [LARGE SCALE GENOMIC DNA]</scope>
</reference>
<name>A0ABC8IYE6_ERUVS</name>
<dbReference type="PROSITE" id="PS50103">
    <property type="entry name" value="ZF_C3H1"/>
    <property type="match status" value="1"/>
</dbReference>
<evidence type="ECO:0000259" key="6">
    <source>
        <dbReference type="PROSITE" id="PS50103"/>
    </source>
</evidence>
<dbReference type="SUPFAM" id="SSF90229">
    <property type="entry name" value="CCCH zinc finger"/>
    <property type="match status" value="1"/>
</dbReference>
<evidence type="ECO:0000256" key="5">
    <source>
        <dbReference type="SAM" id="MobiDB-lite"/>
    </source>
</evidence>
<dbReference type="SUPFAM" id="SSF54001">
    <property type="entry name" value="Cysteine proteinases"/>
    <property type="match status" value="1"/>
</dbReference>
<dbReference type="InterPro" id="IPR036855">
    <property type="entry name" value="Znf_CCCH_sf"/>
</dbReference>
<keyword evidence="8" id="KW-1185">Reference proteome</keyword>
<accession>A0ABC8IYE6</accession>
<dbReference type="CDD" id="cd02619">
    <property type="entry name" value="Peptidase_C1"/>
    <property type="match status" value="1"/>
</dbReference>
<keyword evidence="2 4" id="KW-0863">Zinc-finger</keyword>
<keyword evidence="1 4" id="KW-0479">Metal-binding</keyword>
<feature type="region of interest" description="Disordered" evidence="5">
    <location>
        <begin position="473"/>
        <end position="492"/>
    </location>
</feature>
<dbReference type="AlphaFoldDB" id="A0ABC8IYE6"/>
<sequence>MSHLPLLSSLNTNVTPKYSSNEFGCSLTVVSLKLKEAEDTGQSSLLLGEPSDLVSIFRSRHVVAHTEAEVTEHDSLLLTRSYLDTAAMFNRGHDFEKDMKLMSMDAESEKGVYSGLPRNYFIFCTCETVDEEYTYSSRDSYANSQTVMLNINESHGGTFKSTADIVLNQLRSSTFKRVPTLGELMRTCDKMPDQPQDYEPPFFLGCLENEAHSPLLAKNPLRMEVGNVTLNQLRSSTFKRVPTLGQLMRTCDRMPDKVVSLKLKEADDTGQSSLPLGEQSDLVSIFLHPHVVAHTEAEVTEHDSLLLTRNFLATAMFNRGLFYLDDEYMKKLMPMAAESHLLIEKDLNEPPFFLDCLENEAQYPLLAKNPLRMEVGNVYSKRLLLTLKGKSVLEPCESQNEYMQDDGKHTRPVTKKAPCKFFAQGYCPFEKDCWFSHHVCGDGNIFSHEAGGSHSEVCCWDTSLSKLFSKPELHSAGGKRRNKKTVESRDETVRRRVRAFPNHALTPAALNNIFGQKLYDVCYKNEAHPLPAISCWFERFRKGDGNTILENQLLRWRSPKRSPNWSDGVTRVNRQWVALSEEDKKKKGPIRSKEEVNVVGDVRDQGNHELCWAYVCVNLVSALRVIEGLDGGFVTLSVKELCFFASPHLRSLQAAKRHKCHTHQLTSGLEYIRDHGVTVQRGAGGDSFNCVTDQPKGRNEKKIKIAGFRFMGNDLPQALKSLEKQPIGATLVIFSDYWKIRKGEIYRGPTSDNSRYEGLHGMTIVDAFLLNGELVFWCKSSHGTECHDKGYVLVSAETMVMGHHFAAGRGDSTFGINQGIGGGTPLALSKPTGLIYDFVRPLLMSESANSEKKGKGKKRKR</sequence>
<dbReference type="Pfam" id="PF00112">
    <property type="entry name" value="Peptidase_C1"/>
    <property type="match status" value="1"/>
</dbReference>
<keyword evidence="3 4" id="KW-0862">Zinc</keyword>
<evidence type="ECO:0000256" key="3">
    <source>
        <dbReference type="ARBA" id="ARBA00022833"/>
    </source>
</evidence>
<evidence type="ECO:0000313" key="7">
    <source>
        <dbReference type="EMBL" id="CAH8290410.1"/>
    </source>
</evidence>
<dbReference type="SMART" id="SM00356">
    <property type="entry name" value="ZnF_C3H1"/>
    <property type="match status" value="1"/>
</dbReference>
<dbReference type="Gene3D" id="3.30.900.10">
    <property type="entry name" value="HORMA domain"/>
    <property type="match status" value="1"/>
</dbReference>
<evidence type="ECO:0000256" key="1">
    <source>
        <dbReference type="ARBA" id="ARBA00022723"/>
    </source>
</evidence>
<protein>
    <recommendedName>
        <fullName evidence="6">C3H1-type domain-containing protein</fullName>
    </recommendedName>
</protein>
<feature type="zinc finger region" description="C3H1-type" evidence="4">
    <location>
        <begin position="414"/>
        <end position="440"/>
    </location>
</feature>
<dbReference type="GO" id="GO:0008270">
    <property type="term" value="F:zinc ion binding"/>
    <property type="evidence" value="ECO:0007669"/>
    <property type="project" value="UniProtKB-KW"/>
</dbReference>
<comment type="caution">
    <text evidence="7">The sequence shown here is derived from an EMBL/GenBank/DDBJ whole genome shotgun (WGS) entry which is preliminary data.</text>
</comment>
<dbReference type="Pfam" id="PF00642">
    <property type="entry name" value="zf-CCCH"/>
    <property type="match status" value="1"/>
</dbReference>
<dbReference type="EMBL" id="CAKOAT010047377">
    <property type="protein sequence ID" value="CAH8290410.1"/>
    <property type="molecule type" value="Genomic_DNA"/>
</dbReference>
<dbReference type="PANTHER" id="PTHR48225:SF7">
    <property type="entry name" value="MEIOSIS-SPECIFIC PROTEIN HOP1"/>
    <property type="match status" value="1"/>
</dbReference>
<dbReference type="Proteomes" id="UP001642260">
    <property type="component" value="Unassembled WGS sequence"/>
</dbReference>
<gene>
    <name evidence="7" type="ORF">ERUC_LOCUS1333</name>
</gene>
<dbReference type="InterPro" id="IPR036570">
    <property type="entry name" value="HORMA_dom_sf"/>
</dbReference>
<evidence type="ECO:0000256" key="4">
    <source>
        <dbReference type="PROSITE-ProRule" id="PRU00723"/>
    </source>
</evidence>
<dbReference type="InterPro" id="IPR051294">
    <property type="entry name" value="HORMA_MeioticProgression"/>
</dbReference>